<dbReference type="Proteomes" id="UP000032221">
    <property type="component" value="Unassembled WGS sequence"/>
</dbReference>
<dbReference type="GO" id="GO:0051536">
    <property type="term" value="F:iron-sulfur cluster binding"/>
    <property type="evidence" value="ECO:0007669"/>
    <property type="project" value="InterPro"/>
</dbReference>
<evidence type="ECO:0000313" key="2">
    <source>
        <dbReference type="EMBL" id="KIU15861.1"/>
    </source>
</evidence>
<protein>
    <recommendedName>
        <fullName evidence="1">2Fe-2S ferredoxin-type domain-containing protein</fullName>
    </recommendedName>
</protein>
<comment type="caution">
    <text evidence="2">The sequence shown here is derived from an EMBL/GenBank/DDBJ whole genome shotgun (WGS) entry which is preliminary data.</text>
</comment>
<evidence type="ECO:0000259" key="1">
    <source>
        <dbReference type="PROSITE" id="PS51085"/>
    </source>
</evidence>
<evidence type="ECO:0000313" key="3">
    <source>
        <dbReference type="Proteomes" id="UP000032221"/>
    </source>
</evidence>
<name>A0A0D1LIL2_9MYCO</name>
<dbReference type="PROSITE" id="PS51085">
    <property type="entry name" value="2FE2S_FER_2"/>
    <property type="match status" value="1"/>
</dbReference>
<sequence length="122" mass="13294">MNSTYTVRVEPSGIEFEVGPKETVFSAAARAGLHWPTICYGQVRCTACALRIIDGRQNTVEPTAAESALLRRMAESGGRRRPERELRLACQLKLNGDITARKSGVRLAIDSTPVAAEEKHGV</sequence>
<reference evidence="2 3" key="1">
    <citation type="submission" date="2015-01" db="EMBL/GenBank/DDBJ databases">
        <title>Genome sequence of Mycobacterium llatzerense and Mycobacterium immunogenum recovered from brain abscess.</title>
        <authorList>
            <person name="Greninger A.L."/>
            <person name="Langelier C."/>
            <person name="Cunningham G."/>
            <person name="Chiu C.Y."/>
            <person name="Miller S."/>
        </authorList>
    </citation>
    <scope>NUCLEOTIDE SEQUENCE [LARGE SCALE GENOMIC DNA]</scope>
    <source>
        <strain evidence="2 3">CLUC14</strain>
    </source>
</reference>
<dbReference type="CDD" id="cd00207">
    <property type="entry name" value="fer2"/>
    <property type="match status" value="1"/>
</dbReference>
<proteinExistence type="predicted"/>
<dbReference type="InterPro" id="IPR036010">
    <property type="entry name" value="2Fe-2S_ferredoxin-like_sf"/>
</dbReference>
<dbReference type="Pfam" id="PF00111">
    <property type="entry name" value="Fer2"/>
    <property type="match status" value="1"/>
</dbReference>
<dbReference type="SUPFAM" id="SSF54292">
    <property type="entry name" value="2Fe-2S ferredoxin-like"/>
    <property type="match status" value="1"/>
</dbReference>
<keyword evidence="3" id="KW-1185">Reference proteome</keyword>
<dbReference type="STRING" id="280871.TL10_16270"/>
<dbReference type="InterPro" id="IPR012675">
    <property type="entry name" value="Beta-grasp_dom_sf"/>
</dbReference>
<dbReference type="EMBL" id="JXST01000022">
    <property type="protein sequence ID" value="KIU15861.1"/>
    <property type="molecule type" value="Genomic_DNA"/>
</dbReference>
<gene>
    <name evidence="2" type="ORF">TL10_16270</name>
</gene>
<accession>A0A0D1LIL2</accession>
<dbReference type="OrthoDB" id="4484726at2"/>
<dbReference type="InterPro" id="IPR001041">
    <property type="entry name" value="2Fe-2S_ferredoxin-type"/>
</dbReference>
<dbReference type="PATRIC" id="fig|280871.6.peg.3376"/>
<dbReference type="RefSeq" id="WP_043402820.1">
    <property type="nucleotide sequence ID" value="NZ_JXST01000022.1"/>
</dbReference>
<organism evidence="2 3">
    <name type="scientific">Mycolicibacterium llatzerense</name>
    <dbReference type="NCBI Taxonomy" id="280871"/>
    <lineage>
        <taxon>Bacteria</taxon>
        <taxon>Bacillati</taxon>
        <taxon>Actinomycetota</taxon>
        <taxon>Actinomycetes</taxon>
        <taxon>Mycobacteriales</taxon>
        <taxon>Mycobacteriaceae</taxon>
        <taxon>Mycolicibacterium</taxon>
    </lineage>
</organism>
<dbReference type="AlphaFoldDB" id="A0A0D1LIL2"/>
<feature type="domain" description="2Fe-2S ferredoxin-type" evidence="1">
    <location>
        <begin position="5"/>
        <end position="113"/>
    </location>
</feature>
<dbReference type="Gene3D" id="3.10.20.30">
    <property type="match status" value="1"/>
</dbReference>